<evidence type="ECO:0000313" key="7">
    <source>
        <dbReference type="Proteomes" id="UP000198728"/>
    </source>
</evidence>
<keyword evidence="4" id="KW-0472">Membrane</keyword>
<keyword evidence="4" id="KW-1133">Transmembrane helix</keyword>
<dbReference type="InterPro" id="IPR000792">
    <property type="entry name" value="Tscrpt_reg_LuxR_C"/>
</dbReference>
<accession>A0A1I1DM77</accession>
<evidence type="ECO:0000259" key="5">
    <source>
        <dbReference type="PROSITE" id="PS50043"/>
    </source>
</evidence>
<evidence type="ECO:0000256" key="2">
    <source>
        <dbReference type="ARBA" id="ARBA00023125"/>
    </source>
</evidence>
<organism evidence="6 7">
    <name type="scientific">Tropicimonas isoalkanivorans</name>
    <dbReference type="NCBI Taxonomy" id="441112"/>
    <lineage>
        <taxon>Bacteria</taxon>
        <taxon>Pseudomonadati</taxon>
        <taxon>Pseudomonadota</taxon>
        <taxon>Alphaproteobacteria</taxon>
        <taxon>Rhodobacterales</taxon>
        <taxon>Roseobacteraceae</taxon>
        <taxon>Tropicimonas</taxon>
    </lineage>
</organism>
<evidence type="ECO:0000256" key="3">
    <source>
        <dbReference type="ARBA" id="ARBA00023163"/>
    </source>
</evidence>
<dbReference type="AlphaFoldDB" id="A0A1I1DM77"/>
<dbReference type="InterPro" id="IPR036388">
    <property type="entry name" value="WH-like_DNA-bd_sf"/>
</dbReference>
<dbReference type="Pfam" id="PF00196">
    <property type="entry name" value="GerE"/>
    <property type="match status" value="1"/>
</dbReference>
<feature type="transmembrane region" description="Helical" evidence="4">
    <location>
        <begin position="12"/>
        <end position="34"/>
    </location>
</feature>
<dbReference type="PANTHER" id="PTHR44688:SF16">
    <property type="entry name" value="DNA-BINDING TRANSCRIPTIONAL ACTIVATOR DEVR_DOSR"/>
    <property type="match status" value="1"/>
</dbReference>
<keyword evidence="4" id="KW-0812">Transmembrane</keyword>
<evidence type="ECO:0000313" key="6">
    <source>
        <dbReference type="EMBL" id="SFB75546.1"/>
    </source>
</evidence>
<proteinExistence type="predicted"/>
<dbReference type="GO" id="GO:0006355">
    <property type="term" value="P:regulation of DNA-templated transcription"/>
    <property type="evidence" value="ECO:0007669"/>
    <property type="project" value="InterPro"/>
</dbReference>
<feature type="domain" description="HTH luxR-type" evidence="5">
    <location>
        <begin position="97"/>
        <end position="162"/>
    </location>
</feature>
<keyword evidence="2 6" id="KW-0238">DNA-binding</keyword>
<keyword evidence="1" id="KW-0805">Transcription regulation</keyword>
<sequence length="164" mass="17820">MTPGARESNRLTYLMIALIAVQVFCAAFFVSDVISDLPEAGTNDPAWHLAVEALAAFTLCLAILMEARYFGWLLRRKAHLERSISVASAAMHDVIEAHFDGWKLTPAERDVAMLMVKGLSNTEIAGIRGCAEGTVKSHLNAVYRKSGTTGRGELLSHIIDGMMG</sequence>
<evidence type="ECO:0000256" key="1">
    <source>
        <dbReference type="ARBA" id="ARBA00023015"/>
    </source>
</evidence>
<name>A0A1I1DM77_9RHOB</name>
<reference evidence="6 7" key="1">
    <citation type="submission" date="2016-10" db="EMBL/GenBank/DDBJ databases">
        <authorList>
            <person name="de Groot N.N."/>
        </authorList>
    </citation>
    <scope>NUCLEOTIDE SEQUENCE [LARGE SCALE GENOMIC DNA]</scope>
    <source>
        <strain evidence="6 7">DSM 19548</strain>
    </source>
</reference>
<dbReference type="Proteomes" id="UP000198728">
    <property type="component" value="Unassembled WGS sequence"/>
</dbReference>
<dbReference type="GO" id="GO:0003677">
    <property type="term" value="F:DNA binding"/>
    <property type="evidence" value="ECO:0007669"/>
    <property type="project" value="UniProtKB-KW"/>
</dbReference>
<protein>
    <submittedName>
        <fullName evidence="6">DNA-binding transcriptional regulator, CsgD family</fullName>
    </submittedName>
</protein>
<dbReference type="STRING" id="441112.SAMN04488094_101311"/>
<dbReference type="SMART" id="SM00421">
    <property type="entry name" value="HTH_LUXR"/>
    <property type="match status" value="1"/>
</dbReference>
<dbReference type="InterPro" id="IPR016032">
    <property type="entry name" value="Sig_transdc_resp-reg_C-effctor"/>
</dbReference>
<keyword evidence="7" id="KW-1185">Reference proteome</keyword>
<keyword evidence="3" id="KW-0804">Transcription</keyword>
<dbReference type="CDD" id="cd06170">
    <property type="entry name" value="LuxR_C_like"/>
    <property type="match status" value="1"/>
</dbReference>
<feature type="transmembrane region" description="Helical" evidence="4">
    <location>
        <begin position="46"/>
        <end position="67"/>
    </location>
</feature>
<gene>
    <name evidence="6" type="ORF">SAMN04488094_101311</name>
</gene>
<dbReference type="PANTHER" id="PTHR44688">
    <property type="entry name" value="DNA-BINDING TRANSCRIPTIONAL ACTIVATOR DEVR_DOSR"/>
    <property type="match status" value="1"/>
</dbReference>
<dbReference type="RefSeq" id="WP_245758707.1">
    <property type="nucleotide sequence ID" value="NZ_FOLG01000001.1"/>
</dbReference>
<dbReference type="EMBL" id="FOLG01000001">
    <property type="protein sequence ID" value="SFB75546.1"/>
    <property type="molecule type" value="Genomic_DNA"/>
</dbReference>
<dbReference type="Gene3D" id="1.10.10.10">
    <property type="entry name" value="Winged helix-like DNA-binding domain superfamily/Winged helix DNA-binding domain"/>
    <property type="match status" value="1"/>
</dbReference>
<dbReference type="PRINTS" id="PR00038">
    <property type="entry name" value="HTHLUXR"/>
</dbReference>
<dbReference type="SUPFAM" id="SSF46894">
    <property type="entry name" value="C-terminal effector domain of the bipartite response regulators"/>
    <property type="match status" value="1"/>
</dbReference>
<dbReference type="PROSITE" id="PS50043">
    <property type="entry name" value="HTH_LUXR_2"/>
    <property type="match status" value="1"/>
</dbReference>
<evidence type="ECO:0000256" key="4">
    <source>
        <dbReference type="SAM" id="Phobius"/>
    </source>
</evidence>